<dbReference type="CDD" id="cd09876">
    <property type="entry name" value="PIN_Nob1-like"/>
    <property type="match status" value="1"/>
</dbReference>
<organism evidence="5 6">
    <name type="scientific">Zestosphaera tikiterensis</name>
    <dbReference type="NCBI Taxonomy" id="1973259"/>
    <lineage>
        <taxon>Archaea</taxon>
        <taxon>Thermoproteota</taxon>
        <taxon>Thermoprotei</taxon>
        <taxon>Desulfurococcales</taxon>
        <taxon>Desulfurococcaceae</taxon>
        <taxon>Zestosphaera</taxon>
    </lineage>
</organism>
<dbReference type="InterPro" id="IPR039907">
    <property type="entry name" value="NOB1"/>
</dbReference>
<dbReference type="GO" id="GO:0016787">
    <property type="term" value="F:hydrolase activity"/>
    <property type="evidence" value="ECO:0007669"/>
    <property type="project" value="UniProtKB-KW"/>
</dbReference>
<feature type="domain" description="Ribonuclease PIN" evidence="4">
    <location>
        <begin position="17"/>
        <end position="103"/>
    </location>
</feature>
<dbReference type="InterPro" id="IPR033411">
    <property type="entry name" value="Ribonuclease_PIN"/>
</dbReference>
<dbReference type="PANTHER" id="PTHR12814">
    <property type="entry name" value="RNA-BINDING PROTEIN NOB1"/>
    <property type="match status" value="1"/>
</dbReference>
<sequence>MITTLKSSKDVSKIVYVVDAAGFFAGVPLYLDKPSFTVEEVLKEVKDLSSRQALDLAVSASKIHIGGYTNEDVHKVIDLAKELGEYGRLSKSDIALLALTHNLLKGNYRVVVISDDRSVQNIALKMGADTLGIKRKEIKKPRRYVYVCKSCGYVATSPGTCPNCGIELTRKNWAGG</sequence>
<dbReference type="GO" id="GO:0046872">
    <property type="term" value="F:metal ion binding"/>
    <property type="evidence" value="ECO:0007669"/>
    <property type="project" value="UniProtKB-KW"/>
</dbReference>
<dbReference type="GO" id="GO:0030688">
    <property type="term" value="C:preribosome, small subunit precursor"/>
    <property type="evidence" value="ECO:0007669"/>
    <property type="project" value="TreeGrafter"/>
</dbReference>
<dbReference type="Proteomes" id="UP000244093">
    <property type="component" value="Unassembled WGS sequence"/>
</dbReference>
<evidence type="ECO:0000256" key="2">
    <source>
        <dbReference type="ARBA" id="ARBA00022723"/>
    </source>
</evidence>
<keyword evidence="3" id="KW-0378">Hydrolase</keyword>
<comment type="caution">
    <text evidence="5">The sequence shown here is derived from an EMBL/GenBank/DDBJ whole genome shotgun (WGS) entry which is preliminary data.</text>
</comment>
<dbReference type="GO" id="GO:0030490">
    <property type="term" value="P:maturation of SSU-rRNA"/>
    <property type="evidence" value="ECO:0007669"/>
    <property type="project" value="TreeGrafter"/>
</dbReference>
<dbReference type="EMBL" id="NBVN01000004">
    <property type="protein sequence ID" value="PUA32198.1"/>
    <property type="molecule type" value="Genomic_DNA"/>
</dbReference>
<evidence type="ECO:0000313" key="6">
    <source>
        <dbReference type="Proteomes" id="UP000244093"/>
    </source>
</evidence>
<evidence type="ECO:0000256" key="3">
    <source>
        <dbReference type="ARBA" id="ARBA00022801"/>
    </source>
</evidence>
<dbReference type="GO" id="GO:0004521">
    <property type="term" value="F:RNA endonuclease activity"/>
    <property type="evidence" value="ECO:0007669"/>
    <property type="project" value="TreeGrafter"/>
</dbReference>
<evidence type="ECO:0000313" key="5">
    <source>
        <dbReference type="EMBL" id="PUA32198.1"/>
    </source>
</evidence>
<name>A0A2R7Y3W1_9CREN</name>
<dbReference type="PANTHER" id="PTHR12814:SF2">
    <property type="entry name" value="RNA-BINDING PROTEIN NOB1"/>
    <property type="match status" value="1"/>
</dbReference>
<dbReference type="CDD" id="cd00350">
    <property type="entry name" value="rubredoxin_like"/>
    <property type="match status" value="1"/>
</dbReference>
<dbReference type="Gene3D" id="3.40.50.1010">
    <property type="entry name" value="5'-nuclease"/>
    <property type="match status" value="1"/>
</dbReference>
<reference evidence="5" key="1">
    <citation type="submission" date="2017-04" db="EMBL/GenBank/DDBJ databases">
        <authorList>
            <person name="Afonso C.L."/>
            <person name="Miller P.J."/>
            <person name="Scott M.A."/>
            <person name="Spackman E."/>
            <person name="Goraichik I."/>
            <person name="Dimitrov K.M."/>
            <person name="Suarez D.L."/>
            <person name="Swayne D.E."/>
        </authorList>
    </citation>
    <scope>NUCLEOTIDE SEQUENCE</scope>
    <source>
        <strain evidence="5">NZ3</strain>
    </source>
</reference>
<gene>
    <name evidence="5" type="ORF">B7O98_05885</name>
</gene>
<reference evidence="5" key="2">
    <citation type="journal article" date="2018" name="Syst. Appl. Microbiol.">
        <title>A new symbiotic nanoarchaeote (Candidatus Nanoclepta minutus) and its host (Zestosphaera tikiterensis gen. nov., sp. nov.) from a New Zealand hot spring.</title>
        <authorList>
            <person name="St John E."/>
            <person name="Liu Y."/>
            <person name="Podar M."/>
            <person name="Stott M.B."/>
            <person name="Meneghin J."/>
            <person name="Chen Z."/>
            <person name="Lagutin K."/>
            <person name="Mitchell K."/>
            <person name="Reysenbach A.L."/>
        </authorList>
    </citation>
    <scope>NUCLEOTIDE SEQUENCE [LARGE SCALE GENOMIC DNA]</scope>
    <source>
        <strain evidence="5">NZ3</strain>
    </source>
</reference>
<accession>A0A2R7Y3W1</accession>
<dbReference type="AlphaFoldDB" id="A0A2R7Y3W1"/>
<dbReference type="Pfam" id="PF17146">
    <property type="entry name" value="PIN_6"/>
    <property type="match status" value="1"/>
</dbReference>
<keyword evidence="1" id="KW-0540">Nuclease</keyword>
<evidence type="ECO:0000256" key="1">
    <source>
        <dbReference type="ARBA" id="ARBA00022722"/>
    </source>
</evidence>
<proteinExistence type="predicted"/>
<evidence type="ECO:0000259" key="4">
    <source>
        <dbReference type="Pfam" id="PF17146"/>
    </source>
</evidence>
<keyword evidence="2" id="KW-0479">Metal-binding</keyword>
<protein>
    <recommendedName>
        <fullName evidence="4">Ribonuclease PIN domain-containing protein</fullName>
    </recommendedName>
</protein>